<reference evidence="6 7" key="1">
    <citation type="submission" date="2016-10" db="EMBL/GenBank/DDBJ databases">
        <authorList>
            <person name="de Groot N.N."/>
        </authorList>
    </citation>
    <scope>NUCLEOTIDE SEQUENCE [LARGE SCALE GENOMIC DNA]</scope>
    <source>
        <strain evidence="7">P4-7,KCTC 19426,CECT 7604</strain>
    </source>
</reference>
<evidence type="ECO:0000313" key="7">
    <source>
        <dbReference type="Proteomes" id="UP000198741"/>
    </source>
</evidence>
<evidence type="ECO:0000256" key="1">
    <source>
        <dbReference type="ARBA" id="ARBA00004141"/>
    </source>
</evidence>
<protein>
    <submittedName>
        <fullName evidence="6">Uncharacterized conserved protein, contains PQ loop repeat</fullName>
    </submittedName>
</protein>
<dbReference type="Gene3D" id="1.20.1280.290">
    <property type="match status" value="2"/>
</dbReference>
<name>A0A1H0NQ02_9ACTN</name>
<evidence type="ECO:0000256" key="2">
    <source>
        <dbReference type="ARBA" id="ARBA00022692"/>
    </source>
</evidence>
<dbReference type="AlphaFoldDB" id="A0A1H0NQ02"/>
<gene>
    <name evidence="6" type="ORF">SAMN04515671_2437</name>
</gene>
<evidence type="ECO:0000313" key="6">
    <source>
        <dbReference type="EMBL" id="SDO94656.1"/>
    </source>
</evidence>
<evidence type="ECO:0000256" key="5">
    <source>
        <dbReference type="SAM" id="Phobius"/>
    </source>
</evidence>
<sequence>MKKGVLVVSVIPAIGWMAALCSAVIALPQAIRFVRSRSSAGVSVLIWQTTVVGSLCWTAHGLTEGVVQIFLPNAILGVTAVAVLGQLSRMRGLAAAGVWMLPLVWTAASVTVDLAFGPFWFAAAVFIPTALGLLSQWREILRASDVGGVSVTGLAINLICQSLWLVYAIPSGEVAVISVATPVVLLIVGTLGTLLIRRREQAGIETAELTVAA</sequence>
<evidence type="ECO:0000256" key="4">
    <source>
        <dbReference type="ARBA" id="ARBA00023136"/>
    </source>
</evidence>
<keyword evidence="2 5" id="KW-0812">Transmembrane</keyword>
<feature type="transmembrane region" description="Helical" evidence="5">
    <location>
        <begin position="92"/>
        <end position="108"/>
    </location>
</feature>
<evidence type="ECO:0000256" key="3">
    <source>
        <dbReference type="ARBA" id="ARBA00022989"/>
    </source>
</evidence>
<feature type="transmembrane region" description="Helical" evidence="5">
    <location>
        <begin position="39"/>
        <end position="60"/>
    </location>
</feature>
<keyword evidence="4 5" id="KW-0472">Membrane</keyword>
<keyword evidence="3 5" id="KW-1133">Transmembrane helix</keyword>
<feature type="transmembrane region" description="Helical" evidence="5">
    <location>
        <begin position="6"/>
        <end position="27"/>
    </location>
</feature>
<dbReference type="Pfam" id="PF04193">
    <property type="entry name" value="PQ-loop"/>
    <property type="match status" value="1"/>
</dbReference>
<dbReference type="Proteomes" id="UP000198741">
    <property type="component" value="Chromosome I"/>
</dbReference>
<organism evidence="6 7">
    <name type="scientific">Nakamurella panacisegetis</name>
    <dbReference type="NCBI Taxonomy" id="1090615"/>
    <lineage>
        <taxon>Bacteria</taxon>
        <taxon>Bacillati</taxon>
        <taxon>Actinomycetota</taxon>
        <taxon>Actinomycetes</taxon>
        <taxon>Nakamurellales</taxon>
        <taxon>Nakamurellaceae</taxon>
        <taxon>Nakamurella</taxon>
    </lineage>
</organism>
<dbReference type="GO" id="GO:0016020">
    <property type="term" value="C:membrane"/>
    <property type="evidence" value="ECO:0007669"/>
    <property type="project" value="UniProtKB-SubCell"/>
</dbReference>
<feature type="transmembrane region" description="Helical" evidence="5">
    <location>
        <begin position="114"/>
        <end position="134"/>
    </location>
</feature>
<feature type="transmembrane region" description="Helical" evidence="5">
    <location>
        <begin position="175"/>
        <end position="196"/>
    </location>
</feature>
<comment type="subcellular location">
    <subcellularLocation>
        <location evidence="1">Membrane</location>
        <topology evidence="1">Multi-pass membrane protein</topology>
    </subcellularLocation>
</comment>
<proteinExistence type="predicted"/>
<keyword evidence="7" id="KW-1185">Reference proteome</keyword>
<accession>A0A1H0NQ02</accession>
<feature type="transmembrane region" description="Helical" evidence="5">
    <location>
        <begin position="66"/>
        <end position="85"/>
    </location>
</feature>
<feature type="transmembrane region" description="Helical" evidence="5">
    <location>
        <begin position="146"/>
        <end position="169"/>
    </location>
</feature>
<dbReference type="EMBL" id="LT629710">
    <property type="protein sequence ID" value="SDO94656.1"/>
    <property type="molecule type" value="Genomic_DNA"/>
</dbReference>
<dbReference type="InterPro" id="IPR006603">
    <property type="entry name" value="PQ-loop_rpt"/>
</dbReference>